<reference evidence="3" key="1">
    <citation type="journal article" date="2019" name="Gigascience">
        <title>De novo genome assembly of the endangered Acer yangbiense, a plant species with extremely small populations endemic to Yunnan Province, China.</title>
        <authorList>
            <person name="Yang J."/>
            <person name="Wariss H.M."/>
            <person name="Tao L."/>
            <person name="Zhang R."/>
            <person name="Yun Q."/>
            <person name="Hollingsworth P."/>
            <person name="Dao Z."/>
            <person name="Luo G."/>
            <person name="Guo H."/>
            <person name="Ma Y."/>
            <person name="Sun W."/>
        </authorList>
    </citation>
    <scope>NUCLEOTIDE SEQUENCE [LARGE SCALE GENOMIC DNA]</scope>
    <source>
        <strain evidence="3">cv. Malutang</strain>
    </source>
</reference>
<evidence type="ECO:0000313" key="3">
    <source>
        <dbReference type="Proteomes" id="UP000323000"/>
    </source>
</evidence>
<dbReference type="AlphaFoldDB" id="A0A5C7I9R9"/>
<feature type="compositionally biased region" description="Basic and acidic residues" evidence="1">
    <location>
        <begin position="86"/>
        <end position="100"/>
    </location>
</feature>
<protein>
    <submittedName>
        <fullName evidence="2">Uncharacterized protein</fullName>
    </submittedName>
</protein>
<sequence length="100" mass="10889">MVCLETRQAVLVQGIDCDAHLQDTWRHPGGVLPDGEGSRGHAQQALHFRAKLEDGDDVLHRRLREGGGLDQLHPSLTPIGSEIAGDSEKEDGRFIEGDVV</sequence>
<dbReference type="EMBL" id="VAHF01000003">
    <property type="protein sequence ID" value="TXG65432.1"/>
    <property type="molecule type" value="Genomic_DNA"/>
</dbReference>
<dbReference type="Proteomes" id="UP000323000">
    <property type="component" value="Chromosome 3"/>
</dbReference>
<evidence type="ECO:0000256" key="1">
    <source>
        <dbReference type="SAM" id="MobiDB-lite"/>
    </source>
</evidence>
<accession>A0A5C7I9R9</accession>
<name>A0A5C7I9R9_9ROSI</name>
<evidence type="ECO:0000313" key="2">
    <source>
        <dbReference type="EMBL" id="TXG65432.1"/>
    </source>
</evidence>
<organism evidence="2 3">
    <name type="scientific">Acer yangbiense</name>
    <dbReference type="NCBI Taxonomy" id="1000413"/>
    <lineage>
        <taxon>Eukaryota</taxon>
        <taxon>Viridiplantae</taxon>
        <taxon>Streptophyta</taxon>
        <taxon>Embryophyta</taxon>
        <taxon>Tracheophyta</taxon>
        <taxon>Spermatophyta</taxon>
        <taxon>Magnoliopsida</taxon>
        <taxon>eudicotyledons</taxon>
        <taxon>Gunneridae</taxon>
        <taxon>Pentapetalae</taxon>
        <taxon>rosids</taxon>
        <taxon>malvids</taxon>
        <taxon>Sapindales</taxon>
        <taxon>Sapindaceae</taxon>
        <taxon>Hippocastanoideae</taxon>
        <taxon>Acereae</taxon>
        <taxon>Acer</taxon>
    </lineage>
</organism>
<comment type="caution">
    <text evidence="2">The sequence shown here is derived from an EMBL/GenBank/DDBJ whole genome shotgun (WGS) entry which is preliminary data.</text>
</comment>
<gene>
    <name evidence="2" type="ORF">EZV62_006707</name>
</gene>
<proteinExistence type="predicted"/>
<feature type="region of interest" description="Disordered" evidence="1">
    <location>
        <begin position="69"/>
        <end position="100"/>
    </location>
</feature>
<keyword evidence="3" id="KW-1185">Reference proteome</keyword>